<comment type="caution">
    <text evidence="1">The sequence shown here is derived from an EMBL/GenBank/DDBJ whole genome shotgun (WGS) entry which is preliminary data.</text>
</comment>
<dbReference type="Proteomes" id="UP000299102">
    <property type="component" value="Unassembled WGS sequence"/>
</dbReference>
<dbReference type="AlphaFoldDB" id="A0A4C1U0F7"/>
<dbReference type="EMBL" id="BGZK01000110">
    <property type="protein sequence ID" value="GBP19678.1"/>
    <property type="molecule type" value="Genomic_DNA"/>
</dbReference>
<accession>A0A4C1U0F7</accession>
<proteinExistence type="predicted"/>
<sequence length="135" mass="15375">MRNRKGYARRAINLRESVPPGRRAKPNMIKPANYVSDVTNKRQIQWPKESDVTANKIQPARAAIVDDKLRFSIYGRYKLLPLFKVDAAATPPLHSRAPGTSIYPLEIYFNSCVRAQIALYGLRPFIVSASRLEYI</sequence>
<keyword evidence="2" id="KW-1185">Reference proteome</keyword>
<gene>
    <name evidence="1" type="ORF">EVAR_75650_1</name>
</gene>
<protein>
    <submittedName>
        <fullName evidence="1">Uncharacterized protein</fullName>
    </submittedName>
</protein>
<reference evidence="1 2" key="1">
    <citation type="journal article" date="2019" name="Commun. Biol.">
        <title>The bagworm genome reveals a unique fibroin gene that provides high tensile strength.</title>
        <authorList>
            <person name="Kono N."/>
            <person name="Nakamura H."/>
            <person name="Ohtoshi R."/>
            <person name="Tomita M."/>
            <person name="Numata K."/>
            <person name="Arakawa K."/>
        </authorList>
    </citation>
    <scope>NUCLEOTIDE SEQUENCE [LARGE SCALE GENOMIC DNA]</scope>
</reference>
<evidence type="ECO:0000313" key="1">
    <source>
        <dbReference type="EMBL" id="GBP19678.1"/>
    </source>
</evidence>
<name>A0A4C1U0F7_EUMVA</name>
<organism evidence="1 2">
    <name type="scientific">Eumeta variegata</name>
    <name type="common">Bagworm moth</name>
    <name type="synonym">Eumeta japonica</name>
    <dbReference type="NCBI Taxonomy" id="151549"/>
    <lineage>
        <taxon>Eukaryota</taxon>
        <taxon>Metazoa</taxon>
        <taxon>Ecdysozoa</taxon>
        <taxon>Arthropoda</taxon>
        <taxon>Hexapoda</taxon>
        <taxon>Insecta</taxon>
        <taxon>Pterygota</taxon>
        <taxon>Neoptera</taxon>
        <taxon>Endopterygota</taxon>
        <taxon>Lepidoptera</taxon>
        <taxon>Glossata</taxon>
        <taxon>Ditrysia</taxon>
        <taxon>Tineoidea</taxon>
        <taxon>Psychidae</taxon>
        <taxon>Oiketicinae</taxon>
        <taxon>Eumeta</taxon>
    </lineage>
</organism>
<evidence type="ECO:0000313" key="2">
    <source>
        <dbReference type="Proteomes" id="UP000299102"/>
    </source>
</evidence>